<feature type="compositionally biased region" description="Basic and acidic residues" evidence="7">
    <location>
        <begin position="393"/>
        <end position="437"/>
    </location>
</feature>
<keyword evidence="3" id="KW-0413">Isomerase</keyword>
<feature type="active site" description="Nucleophile" evidence="5">
    <location>
        <position position="165"/>
    </location>
</feature>
<dbReference type="Gene3D" id="3.30.70.580">
    <property type="entry name" value="Pseudouridine synthase I, catalytic domain, N-terminal subdomain"/>
    <property type="match status" value="1"/>
</dbReference>
<comment type="catalytic activity">
    <reaction evidence="4">
        <text>a uridine in tRNA = a pseudouridine in tRNA</text>
        <dbReference type="Rhea" id="RHEA:54572"/>
        <dbReference type="Rhea" id="RHEA-COMP:13339"/>
        <dbReference type="Rhea" id="RHEA-COMP:13934"/>
        <dbReference type="ChEBI" id="CHEBI:65314"/>
        <dbReference type="ChEBI" id="CHEBI:65315"/>
    </reaction>
</comment>
<feature type="binding site" evidence="6">
    <location>
        <position position="219"/>
    </location>
    <ligand>
        <name>substrate</name>
    </ligand>
</feature>
<dbReference type="EMBL" id="KQ460075">
    <property type="protein sequence ID" value="KPJ17971.1"/>
    <property type="molecule type" value="Genomic_DNA"/>
</dbReference>
<reference evidence="8 9" key="1">
    <citation type="journal article" date="2015" name="Nat. Commun.">
        <title>Outbred genome sequencing and CRISPR/Cas9 gene editing in butterflies.</title>
        <authorList>
            <person name="Li X."/>
            <person name="Fan D."/>
            <person name="Zhang W."/>
            <person name="Liu G."/>
            <person name="Zhang L."/>
            <person name="Zhao L."/>
            <person name="Fang X."/>
            <person name="Chen L."/>
            <person name="Dong Y."/>
            <person name="Chen Y."/>
            <person name="Ding Y."/>
            <person name="Zhao R."/>
            <person name="Feng M."/>
            <person name="Zhu Y."/>
            <person name="Feng Y."/>
            <person name="Jiang X."/>
            <person name="Zhu D."/>
            <person name="Xiang H."/>
            <person name="Feng X."/>
            <person name="Li S."/>
            <person name="Wang J."/>
            <person name="Zhang G."/>
            <person name="Kronforst M.R."/>
            <person name="Wang W."/>
        </authorList>
    </citation>
    <scope>NUCLEOTIDE SEQUENCE [LARGE SCALE GENOMIC DNA]</scope>
    <source>
        <strain evidence="8">Ya'a_city_454_Pm</strain>
        <tissue evidence="8">Whole body</tissue>
    </source>
</reference>
<evidence type="ECO:0000256" key="4">
    <source>
        <dbReference type="ARBA" id="ARBA00036943"/>
    </source>
</evidence>
<keyword evidence="2" id="KW-0819">tRNA processing</keyword>
<name>A0A194RPM3_PAPMA</name>
<dbReference type="FunFam" id="3.30.70.580:FF:000002">
    <property type="entry name" value="tRNA pseudouridine synthase"/>
    <property type="match status" value="1"/>
</dbReference>
<proteinExistence type="inferred from homology"/>
<dbReference type="InterPro" id="IPR001406">
    <property type="entry name" value="PsdUridine_synth_TruA"/>
</dbReference>
<dbReference type="Proteomes" id="UP000053240">
    <property type="component" value="Unassembled WGS sequence"/>
</dbReference>
<dbReference type="Gene3D" id="3.30.70.660">
    <property type="entry name" value="Pseudouridine synthase I, catalytic domain, C-terminal subdomain"/>
    <property type="match status" value="2"/>
</dbReference>
<evidence type="ECO:0000256" key="1">
    <source>
        <dbReference type="ARBA" id="ARBA00009375"/>
    </source>
</evidence>
<accession>A0A194RPM3</accession>
<dbReference type="GO" id="GO:0031119">
    <property type="term" value="P:tRNA pseudouridine synthesis"/>
    <property type="evidence" value="ECO:0007669"/>
    <property type="project" value="InterPro"/>
</dbReference>
<dbReference type="PANTHER" id="PTHR11142">
    <property type="entry name" value="PSEUDOURIDYLATE SYNTHASE"/>
    <property type="match status" value="1"/>
</dbReference>
<sequence>MSLRLLTSFVCTVRQTLPRHTIARSGFQIRTVTGMEAATQTDPKNVIEIEAATQTEADKLVRDKKFTRYMQRNKRQWEDEIKDKKEDGETDGKKPCDTPFERIKRKKMAMLLGYCGVDYYGMQRNPGVRTIEEDLLKALFEAKYITEEDFVNQQNAQFQRSSRTDKGVSAARQVVSLKLPLEIDIEEINKRLPENIKVFGVKRVTNKFNSKIKCNARTYSYTLPTYAFEPDLVNDEEKKLYRITEDKLKAVNDVLAFYIGTKSYHNFTEKKHYQDPSASRYMMSFTLDRVFVDSEWEFAELLVKVHYERYDAKFKDSHDSLTWEAEEDSVQTFKREKIYPNIVKGEIEDKSMAFWLEKLNKHNYEPSDDVPSEKEMENEQESDDEDEKENDDFDKVNGEVAKENGDEVDKENGDEVDKENGDELDKENGDELDKENGDSVEMNVDEVKDDNKMNVIDKKKLSKI</sequence>
<evidence type="ECO:0000256" key="7">
    <source>
        <dbReference type="SAM" id="MobiDB-lite"/>
    </source>
</evidence>
<evidence type="ECO:0000256" key="2">
    <source>
        <dbReference type="ARBA" id="ARBA00022694"/>
    </source>
</evidence>
<protein>
    <submittedName>
        <fullName evidence="8">tRNA pseudouridine synthase A, mitochondrial</fullName>
    </submittedName>
</protein>
<dbReference type="InterPro" id="IPR020095">
    <property type="entry name" value="PsdUridine_synth_TruA_C"/>
</dbReference>
<evidence type="ECO:0000256" key="6">
    <source>
        <dbReference type="PIRSR" id="PIRSR641708-2"/>
    </source>
</evidence>
<feature type="compositionally biased region" description="Basic and acidic residues" evidence="7">
    <location>
        <begin position="445"/>
        <end position="464"/>
    </location>
</feature>
<feature type="compositionally biased region" description="Basic and acidic residues" evidence="7">
    <location>
        <begin position="363"/>
        <end position="377"/>
    </location>
</feature>
<keyword evidence="9" id="KW-1185">Reference proteome</keyword>
<feature type="compositionally biased region" description="Acidic residues" evidence="7">
    <location>
        <begin position="378"/>
        <end position="392"/>
    </location>
</feature>
<dbReference type="GO" id="GO:0009982">
    <property type="term" value="F:pseudouridine synthase activity"/>
    <property type="evidence" value="ECO:0007669"/>
    <property type="project" value="InterPro"/>
</dbReference>
<evidence type="ECO:0000313" key="9">
    <source>
        <dbReference type="Proteomes" id="UP000053240"/>
    </source>
</evidence>
<dbReference type="InParanoid" id="A0A194RPM3"/>
<dbReference type="AlphaFoldDB" id="A0A194RPM3"/>
<dbReference type="InterPro" id="IPR041708">
    <property type="entry name" value="PUS1/PUS2-like"/>
</dbReference>
<dbReference type="GO" id="GO:0003723">
    <property type="term" value="F:RNA binding"/>
    <property type="evidence" value="ECO:0007669"/>
    <property type="project" value="InterPro"/>
</dbReference>
<feature type="region of interest" description="Disordered" evidence="7">
    <location>
        <begin position="363"/>
        <end position="464"/>
    </location>
</feature>
<dbReference type="InterPro" id="IPR020103">
    <property type="entry name" value="PsdUridine_synth_cat_dom_sf"/>
</dbReference>
<organism evidence="8 9">
    <name type="scientific">Papilio machaon</name>
    <name type="common">Old World swallowtail butterfly</name>
    <dbReference type="NCBI Taxonomy" id="76193"/>
    <lineage>
        <taxon>Eukaryota</taxon>
        <taxon>Metazoa</taxon>
        <taxon>Ecdysozoa</taxon>
        <taxon>Arthropoda</taxon>
        <taxon>Hexapoda</taxon>
        <taxon>Insecta</taxon>
        <taxon>Pterygota</taxon>
        <taxon>Neoptera</taxon>
        <taxon>Endopterygota</taxon>
        <taxon>Lepidoptera</taxon>
        <taxon>Glossata</taxon>
        <taxon>Ditrysia</taxon>
        <taxon>Papilionoidea</taxon>
        <taxon>Papilionidae</taxon>
        <taxon>Papilioninae</taxon>
        <taxon>Papilio</taxon>
    </lineage>
</organism>
<dbReference type="PANTHER" id="PTHR11142:SF4">
    <property type="entry name" value="PSEUDOURIDYLATE SYNTHASE 1 HOMOLOG"/>
    <property type="match status" value="1"/>
</dbReference>
<evidence type="ECO:0000256" key="5">
    <source>
        <dbReference type="PIRSR" id="PIRSR641708-1"/>
    </source>
</evidence>
<dbReference type="InterPro" id="IPR020094">
    <property type="entry name" value="TruA/RsuA/RluB/E/F_N"/>
</dbReference>
<gene>
    <name evidence="8" type="ORF">RR48_07368</name>
</gene>
<dbReference type="GO" id="GO:0005634">
    <property type="term" value="C:nucleus"/>
    <property type="evidence" value="ECO:0007669"/>
    <property type="project" value="TreeGrafter"/>
</dbReference>
<dbReference type="CDD" id="cd02568">
    <property type="entry name" value="PseudoU_synth_PUS1_PUS2"/>
    <property type="match status" value="1"/>
</dbReference>
<dbReference type="SUPFAM" id="SSF55120">
    <property type="entry name" value="Pseudouridine synthase"/>
    <property type="match status" value="1"/>
</dbReference>
<dbReference type="GO" id="GO:1990481">
    <property type="term" value="P:mRNA pseudouridine synthesis"/>
    <property type="evidence" value="ECO:0007669"/>
    <property type="project" value="TreeGrafter"/>
</dbReference>
<comment type="similarity">
    <text evidence="1">Belongs to the tRNA pseudouridine synthase TruA family.</text>
</comment>
<dbReference type="STRING" id="76193.A0A194RPM3"/>
<evidence type="ECO:0000256" key="3">
    <source>
        <dbReference type="ARBA" id="ARBA00023235"/>
    </source>
</evidence>
<dbReference type="FunCoup" id="A0A194RPM3">
    <property type="interactions" value="2071"/>
</dbReference>
<evidence type="ECO:0000313" key="8">
    <source>
        <dbReference type="EMBL" id="KPJ17971.1"/>
    </source>
</evidence>